<organism evidence="4 5">
    <name type="scientific">Perca fluviatilis</name>
    <name type="common">European perch</name>
    <dbReference type="NCBI Taxonomy" id="8168"/>
    <lineage>
        <taxon>Eukaryota</taxon>
        <taxon>Metazoa</taxon>
        <taxon>Chordata</taxon>
        <taxon>Craniata</taxon>
        <taxon>Vertebrata</taxon>
        <taxon>Euteleostomi</taxon>
        <taxon>Actinopterygii</taxon>
        <taxon>Neopterygii</taxon>
        <taxon>Teleostei</taxon>
        <taxon>Neoteleostei</taxon>
        <taxon>Acanthomorphata</taxon>
        <taxon>Eupercaria</taxon>
        <taxon>Perciformes</taxon>
        <taxon>Percoidei</taxon>
        <taxon>Percidae</taxon>
        <taxon>Percinae</taxon>
        <taxon>Perca</taxon>
    </lineage>
</organism>
<dbReference type="Proteomes" id="UP000465112">
    <property type="component" value="Chromosome 19"/>
</dbReference>
<keyword evidence="1" id="KW-0479">Metal-binding</keyword>
<keyword evidence="1" id="KW-0863">Zinc-finger</keyword>
<feature type="region of interest" description="Disordered" evidence="2">
    <location>
        <begin position="400"/>
        <end position="426"/>
    </location>
</feature>
<name>A0A6A5EB69_PERFL</name>
<dbReference type="CDD" id="cd23024">
    <property type="entry name" value="zf-HIT_ZNHIT2-3"/>
    <property type="match status" value="1"/>
</dbReference>
<dbReference type="OrthoDB" id="10005492at2759"/>
<dbReference type="PANTHER" id="PTHR15555:SF0">
    <property type="entry name" value="ZINC FINGER HIT DOMAIN-CONTAINING PROTEIN 2"/>
    <property type="match status" value="1"/>
</dbReference>
<keyword evidence="5" id="KW-1185">Reference proteome</keyword>
<reference evidence="4 5" key="1">
    <citation type="submission" date="2019-06" db="EMBL/GenBank/DDBJ databases">
        <title>A chromosome-scale genome assembly of the European perch, Perca fluviatilis.</title>
        <authorList>
            <person name="Roques C."/>
            <person name="Zahm M."/>
            <person name="Cabau C."/>
            <person name="Klopp C."/>
            <person name="Bouchez O."/>
            <person name="Donnadieu C."/>
            <person name="Kuhl H."/>
            <person name="Gislard M."/>
            <person name="Guendouz S."/>
            <person name="Journot L."/>
            <person name="Haffray P."/>
            <person name="Bestin A."/>
            <person name="Morvezen R."/>
            <person name="Feron R."/>
            <person name="Wen M."/>
            <person name="Jouanno E."/>
            <person name="Herpin A."/>
            <person name="Schartl M."/>
            <person name="Postlethwait J."/>
            <person name="Schaerlinger B."/>
            <person name="Chardard D."/>
            <person name="Lecocq T."/>
            <person name="Poncet C."/>
            <person name="Jaffrelo L."/>
            <person name="Lampietro C."/>
            <person name="Guiguen Y."/>
        </authorList>
    </citation>
    <scope>NUCLEOTIDE SEQUENCE [LARGE SCALE GENOMIC DNA]</scope>
    <source>
        <tissue evidence="4">Blood</tissue>
    </source>
</reference>
<keyword evidence="1" id="KW-0862">Zinc</keyword>
<evidence type="ECO:0000313" key="4">
    <source>
        <dbReference type="EMBL" id="KAF1375539.1"/>
    </source>
</evidence>
<dbReference type="PROSITE" id="PS51083">
    <property type="entry name" value="ZF_HIT"/>
    <property type="match status" value="1"/>
</dbReference>
<dbReference type="SUPFAM" id="SSF144232">
    <property type="entry name" value="HIT/MYND zinc finger-like"/>
    <property type="match status" value="1"/>
</dbReference>
<proteinExistence type="predicted"/>
<feature type="domain" description="HIT-type" evidence="3">
    <location>
        <begin position="137"/>
        <end position="170"/>
    </location>
</feature>
<dbReference type="Gene3D" id="3.30.60.190">
    <property type="match status" value="1"/>
</dbReference>
<comment type="caution">
    <text evidence="4">The sequence shown here is derived from an EMBL/GenBank/DDBJ whole genome shotgun (WGS) entry which is preliminary data.</text>
</comment>
<evidence type="ECO:0000259" key="3">
    <source>
        <dbReference type="PROSITE" id="PS51083"/>
    </source>
</evidence>
<dbReference type="InterPro" id="IPR007529">
    <property type="entry name" value="Znf_HIT"/>
</dbReference>
<evidence type="ECO:0000256" key="1">
    <source>
        <dbReference type="PROSITE-ProRule" id="PRU00453"/>
    </source>
</evidence>
<accession>A0A6A5EB69</accession>
<dbReference type="EMBL" id="VHII01000019">
    <property type="protein sequence ID" value="KAF1375539.1"/>
    <property type="molecule type" value="Genomic_DNA"/>
</dbReference>
<dbReference type="GO" id="GO:0008270">
    <property type="term" value="F:zinc ion binding"/>
    <property type="evidence" value="ECO:0007669"/>
    <property type="project" value="UniProtKB-UniRule"/>
</dbReference>
<sequence length="647" mass="71908">MCYRKKETATLSRPNVINRRHGGLIEKTNVQRWCKRWEVTSFGLETLQLSLPFATTSCIPVQPLMNPVIRRRLPPSVRSLLTDIGPKEEWTDTEPDTVTRDGVLLPSRVAATQEEFLTPAKTQEEEDGSNARRSAVCMLCKCKPSCYTCPRCNLHYCGLACYQSPDHSLCSEEFYKESVLQELKNMGKTESEGRNKMQEILVGLRQKAEKTDGGMESLLKDAGIVSDDDADEGAGEATEKVQVVELLSRLAELQQSGEENATEIEAILRKLEEIGEGQLLHGDIDEGAEGAEGELDLADRLSGLNIDKLSEEELWEVLNSKEKEMFMGLVKDGALGGLVPLWKPWWEEHEDGGRALVEVLKEEASKLEKEDSTTMNEQEVDDEVKTSQEIVQSHTVLHQGKSATKLRQIKGGNKKETSKAKGSSPFPSVPQISAKIPKLSSLCANPSPLVCYGLVNALFGYTFTLCLFNNDTDSLLFEFCDMILALSEALNSSRVFNSVQEALDGGETLILGGGYLDKDDPLAPARAVEAIAHIMTGRDRKDATGYCLAALSQLRSVLSKARTALSKEGEEGARRQKYFLASKKCEFFQAWVLDNAHRIRRLAIELWNEHSKRESVRSSMEEAKTVVDKNLKKGKNKVNSKLIEELS</sequence>
<evidence type="ECO:0000313" key="5">
    <source>
        <dbReference type="Proteomes" id="UP000465112"/>
    </source>
</evidence>
<protein>
    <recommendedName>
        <fullName evidence="3">HIT-type domain-containing protein</fullName>
    </recommendedName>
</protein>
<dbReference type="AlphaFoldDB" id="A0A6A5EB69"/>
<dbReference type="InterPro" id="IPR039646">
    <property type="entry name" value="ZNHIT2"/>
</dbReference>
<evidence type="ECO:0000256" key="2">
    <source>
        <dbReference type="SAM" id="MobiDB-lite"/>
    </source>
</evidence>
<gene>
    <name evidence="4" type="ORF">PFLUV_G00221250</name>
</gene>
<dbReference type="PANTHER" id="PTHR15555">
    <property type="entry name" value="ZINC FINGER HIT DOMAIN CONTAINING PROTEIN 2 PROTEIN FON -RELATED"/>
    <property type="match status" value="1"/>
</dbReference>